<dbReference type="InterPro" id="IPR001452">
    <property type="entry name" value="SH3_domain"/>
</dbReference>
<dbReference type="InterPro" id="IPR000651">
    <property type="entry name" value="Ras-like_Gua-exchang_fac_N"/>
</dbReference>
<dbReference type="Pfam" id="PF07653">
    <property type="entry name" value="SH3_2"/>
    <property type="match status" value="1"/>
</dbReference>
<feature type="compositionally biased region" description="Polar residues" evidence="7">
    <location>
        <begin position="401"/>
        <end position="426"/>
    </location>
</feature>
<dbReference type="InterPro" id="IPR008937">
    <property type="entry name" value="Ras-like_GEF"/>
</dbReference>
<feature type="compositionally biased region" description="Basic and acidic residues" evidence="7">
    <location>
        <begin position="692"/>
        <end position="702"/>
    </location>
</feature>
<evidence type="ECO:0000256" key="7">
    <source>
        <dbReference type="SAM" id="MobiDB-lite"/>
    </source>
</evidence>
<dbReference type="PROSITE" id="PS50009">
    <property type="entry name" value="RASGEF_CAT"/>
    <property type="match status" value="1"/>
</dbReference>
<gene>
    <name evidence="11" type="ORF">DAKH74_051020</name>
</gene>
<dbReference type="Pfam" id="PF00618">
    <property type="entry name" value="RasGEF_N"/>
    <property type="match status" value="1"/>
</dbReference>
<dbReference type="InterPro" id="IPR036028">
    <property type="entry name" value="SH3-like_dom_sf"/>
</dbReference>
<dbReference type="Proteomes" id="UP001377567">
    <property type="component" value="Unassembled WGS sequence"/>
</dbReference>
<dbReference type="CDD" id="cd00155">
    <property type="entry name" value="RasGEF"/>
    <property type="match status" value="1"/>
</dbReference>
<dbReference type="SMART" id="SM00229">
    <property type="entry name" value="RasGEFN"/>
    <property type="match status" value="1"/>
</dbReference>
<evidence type="ECO:0000256" key="1">
    <source>
        <dbReference type="ARBA" id="ARBA00022443"/>
    </source>
</evidence>
<evidence type="ECO:0000313" key="11">
    <source>
        <dbReference type="EMBL" id="GMM58485.1"/>
    </source>
</evidence>
<dbReference type="Gene3D" id="1.10.840.10">
    <property type="entry name" value="Ras guanine-nucleotide exchange factors catalytic domain"/>
    <property type="match status" value="1"/>
</dbReference>
<feature type="compositionally biased region" description="Low complexity" evidence="7">
    <location>
        <begin position="883"/>
        <end position="905"/>
    </location>
</feature>
<dbReference type="Gene3D" id="1.20.870.10">
    <property type="entry name" value="Son of sevenless (SoS) protein Chain: S domain 1"/>
    <property type="match status" value="1"/>
</dbReference>
<feature type="domain" description="N-terminal Ras-GEF" evidence="10">
    <location>
        <begin position="1249"/>
        <end position="1379"/>
    </location>
</feature>
<evidence type="ECO:0000259" key="8">
    <source>
        <dbReference type="PROSITE" id="PS50002"/>
    </source>
</evidence>
<feature type="domain" description="Ras-GEF" evidence="9">
    <location>
        <begin position="1438"/>
        <end position="1675"/>
    </location>
</feature>
<feature type="compositionally biased region" description="Polar residues" evidence="7">
    <location>
        <begin position="669"/>
        <end position="691"/>
    </location>
</feature>
<feature type="region of interest" description="Disordered" evidence="7">
    <location>
        <begin position="1"/>
        <end position="40"/>
    </location>
</feature>
<dbReference type="GO" id="GO:0007265">
    <property type="term" value="P:Ras protein signal transduction"/>
    <property type="evidence" value="ECO:0007669"/>
    <property type="project" value="TreeGrafter"/>
</dbReference>
<dbReference type="PANTHER" id="PTHR23113">
    <property type="entry name" value="GUANINE NUCLEOTIDE EXCHANGE FACTOR"/>
    <property type="match status" value="1"/>
</dbReference>
<feature type="compositionally biased region" description="Polar residues" evidence="7">
    <location>
        <begin position="613"/>
        <end position="632"/>
    </location>
</feature>
<feature type="region of interest" description="Disordered" evidence="7">
    <location>
        <begin position="608"/>
        <end position="642"/>
    </location>
</feature>
<dbReference type="InterPro" id="IPR036964">
    <property type="entry name" value="RASGEF_cat_dom_sf"/>
</dbReference>
<sequence length="1698" mass="188519">MSAAEISAAMPVVGPSATGGKRSGTPSSNKGDANTDASGSQVRPIDIVVAVYQYKTAPQAGASNVKLPFQPGDTIYVLNKASSGWWDGFTVDETNSSKVTRGWFPQTYVRPMKDLFAHSKKAGGNHTGNSNKSSRRASYASVDPAGPLAPGVASPGASGSGPFLGVPPPLTSASTSISFGKTRSGKSRKNSLNMSFPNKTVPVSINNNHVQRGEAATTPTAVPAPTQSPAISVGGPLDPLQSTTPVASATNIVASSAPSPMGTGGSNATPALIPVPSRPSKVSLRPHSAGSGTSESPTSKPPSEEITVLSIEEVEMLMNSLHKPTISTWSPIPLETKGVIGEKIVYYNKELDVYCSELPLVSMTNADTNIAMNTNNTDSTTSFGFPDNDHLVNLNARRISENPQRQTVNTVNDKNKSSVPINSSGGITAAELRENNRKKSSVSAENDDTLSRQSRSNIELDQMQSQPVLRQAVLAKNDLFYHHSKDIKTWLELEDLTLHFTKMAHKMFLKIDRFNFFKFFNVMSNLVIFTQISCRLIQQDIKLKMCNKDVKRLLKSLISSLSKISINSMIYFDSSSHLQIHSTPVPSEPNALIPTKYISSKHENEFNMDRTLDNSSKSKSISTDTPMGSDRNTSTSTTDTLIPARFTSDARDLYDISHERISRGDLRNVSASSNREDVTGTSRTSYDSNTHSVRDGVNERSNRMSGNKPIVSHTIEEIEQDTKLSLRIIFENIDQEFARFLKNIHMLHHLLQKSVLLSESHILPQILPRFFKGSFNGGSWTNPFAAFIYSADNSLTNSNSVSGGSSAVSSSLSIFNKESGNSFTNAVTPKTNITAMDSSGSVVDSKKASVSESQNSTDLKMPPKMANAIALASGLPVSDRNIASGNTSTTNSTTDLTSSLTLSASRKNPFPGKGTSKAKLPKRKTKYPLSTETYATMKRISTSVCDKLSLNFSTDSIDFLNQPKSNARNLELNSRTYEQLNENAQLIDILENLDLTIFINLKRLIKCPPKVLDVESEEFLKHAMSSISTIITEFYDVKQAFHDVLIRLIMTTQQITLDDPYIFASMRSNHKIDFNEPKLLERITLNKNMKKIEKQSIRLYKHLVDQDVEFNGIDFLNTSEEFVDACEAYINCSNAACLVVEQLIEERENLLNYAARMMKNNLTTELLKGEQDKWFEYTSEINSDEDDEEVFFANGQENKDGSMLEGGSLVGGEDVDEISIDDDSVTHRDDQNVPWFLQSDHIHSLVYDSRGKLRGGTKEALIEHLTNHEMIDPSFNVALLITFRSIFTTKEFFYALIYRYNLYPPEGLGFDEYNIWIEKKLNPIKCRVINIMKIFLQQYWNPHYYEDGLSSVENFVKYAISENIPGSDDLLVKVQEVLVDPQDTDDLVKAPKPSAGSSVSSSFTSSKNSSMSIANKMSLAPSRTTLFRLKKQKLLDVDPFNYATQLTILEHDLYSRITLFECLDRVWGKKYGDMGGSKNITNFITNANTLTNFVSSTIVKHSDIKRRCKYIQFFLQVAEHCKGLNNFSSMTAIVSALYSSPIYRLKKTWELIPVADRDVLKKLNSLMDSKKNFIKYRGLLRSVKDVACVPFFGVYLSDLTFTNAGNPDYLHGSKDVINFSKRSKIVDIIEEILSYKKVHYRLKRIEEIQQIIESSVESVPHIEEQYRLSLQMEPRTNSNGANGHNHAKNPLELDADMK</sequence>
<feature type="region of interest" description="Disordered" evidence="7">
    <location>
        <begin position="881"/>
        <end position="923"/>
    </location>
</feature>
<evidence type="ECO:0000256" key="5">
    <source>
        <dbReference type="PROSITE-ProRule" id="PRU00168"/>
    </source>
</evidence>
<evidence type="ECO:0000313" key="12">
    <source>
        <dbReference type="Proteomes" id="UP001377567"/>
    </source>
</evidence>
<feature type="compositionally biased region" description="Polar residues" evidence="7">
    <location>
        <begin position="190"/>
        <end position="204"/>
    </location>
</feature>
<dbReference type="GO" id="GO:0005085">
    <property type="term" value="F:guanyl-nucleotide exchange factor activity"/>
    <property type="evidence" value="ECO:0007669"/>
    <property type="project" value="UniProtKB-KW"/>
</dbReference>
<dbReference type="InterPro" id="IPR001895">
    <property type="entry name" value="RASGEF_cat_dom"/>
</dbReference>
<keyword evidence="4" id="KW-0131">Cell cycle</keyword>
<feature type="region of interest" description="Disordered" evidence="7">
    <location>
        <begin position="119"/>
        <end position="204"/>
    </location>
</feature>
<feature type="compositionally biased region" description="Polar residues" evidence="7">
    <location>
        <begin position="24"/>
        <end position="40"/>
    </location>
</feature>
<name>A0AAV5S446_MAUHU</name>
<feature type="region of interest" description="Disordered" evidence="7">
    <location>
        <begin position="254"/>
        <end position="304"/>
    </location>
</feature>
<dbReference type="SMART" id="SM00147">
    <property type="entry name" value="RasGEF"/>
    <property type="match status" value="1"/>
</dbReference>
<dbReference type="InterPro" id="IPR019804">
    <property type="entry name" value="Ras_G-nucl-exch_fac_CS"/>
</dbReference>
<dbReference type="Pfam" id="PF00617">
    <property type="entry name" value="RasGEF"/>
    <property type="match status" value="1"/>
</dbReference>
<feature type="compositionally biased region" description="Basic and acidic residues" evidence="7">
    <location>
        <begin position="1689"/>
        <end position="1698"/>
    </location>
</feature>
<dbReference type="GO" id="GO:0051301">
    <property type="term" value="P:cell division"/>
    <property type="evidence" value="ECO:0007669"/>
    <property type="project" value="UniProtKB-KW"/>
</dbReference>
<keyword evidence="12" id="KW-1185">Reference proteome</keyword>
<evidence type="ECO:0000259" key="9">
    <source>
        <dbReference type="PROSITE" id="PS50009"/>
    </source>
</evidence>
<feature type="compositionally biased region" description="Polar residues" evidence="7">
    <location>
        <begin position="171"/>
        <end position="181"/>
    </location>
</feature>
<evidence type="ECO:0000259" key="10">
    <source>
        <dbReference type="PROSITE" id="PS50212"/>
    </source>
</evidence>
<dbReference type="CDD" id="cd06224">
    <property type="entry name" value="REM"/>
    <property type="match status" value="1"/>
</dbReference>
<dbReference type="SMART" id="SM00326">
    <property type="entry name" value="SH3"/>
    <property type="match status" value="1"/>
</dbReference>
<dbReference type="EMBL" id="BTGD01000025">
    <property type="protein sequence ID" value="GMM58485.1"/>
    <property type="molecule type" value="Genomic_DNA"/>
</dbReference>
<evidence type="ECO:0000256" key="6">
    <source>
        <dbReference type="PROSITE-ProRule" id="PRU00192"/>
    </source>
</evidence>
<feature type="region of interest" description="Disordered" evidence="7">
    <location>
        <begin position="1674"/>
        <end position="1698"/>
    </location>
</feature>
<evidence type="ECO:0000256" key="2">
    <source>
        <dbReference type="ARBA" id="ARBA00022618"/>
    </source>
</evidence>
<feature type="region of interest" description="Disordered" evidence="7">
    <location>
        <begin position="401"/>
        <end position="457"/>
    </location>
</feature>
<feature type="region of interest" description="Disordered" evidence="7">
    <location>
        <begin position="667"/>
        <end position="707"/>
    </location>
</feature>
<dbReference type="PANTHER" id="PTHR23113:SF368">
    <property type="entry name" value="CELL DIVISION CONTROL PROTEIN 25"/>
    <property type="match status" value="1"/>
</dbReference>
<feature type="compositionally biased region" description="Low complexity" evidence="7">
    <location>
        <begin position="144"/>
        <end position="161"/>
    </location>
</feature>
<feature type="region of interest" description="Disordered" evidence="7">
    <location>
        <begin position="1385"/>
        <end position="1408"/>
    </location>
</feature>
<keyword evidence="2" id="KW-0132">Cell division</keyword>
<proteinExistence type="predicted"/>
<dbReference type="PROSITE" id="PS50212">
    <property type="entry name" value="RASGEF_NTER"/>
    <property type="match status" value="1"/>
</dbReference>
<dbReference type="SUPFAM" id="SSF50044">
    <property type="entry name" value="SH3-domain"/>
    <property type="match status" value="1"/>
</dbReference>
<accession>A0AAV5S446</accession>
<dbReference type="InterPro" id="IPR023578">
    <property type="entry name" value="Ras_GEF_dom_sf"/>
</dbReference>
<dbReference type="PROSITE" id="PS00720">
    <property type="entry name" value="RASGEF"/>
    <property type="match status" value="1"/>
</dbReference>
<protein>
    <submittedName>
        <fullName evidence="11">Ras family guanine nucleotide exchange factor</fullName>
    </submittedName>
</protein>
<feature type="domain" description="SH3" evidence="8">
    <location>
        <begin position="43"/>
        <end position="114"/>
    </location>
</feature>
<dbReference type="GO" id="GO:0005886">
    <property type="term" value="C:plasma membrane"/>
    <property type="evidence" value="ECO:0007669"/>
    <property type="project" value="TreeGrafter"/>
</dbReference>
<dbReference type="SUPFAM" id="SSF48366">
    <property type="entry name" value="Ras GEF"/>
    <property type="match status" value="1"/>
</dbReference>
<evidence type="ECO:0000256" key="3">
    <source>
        <dbReference type="ARBA" id="ARBA00022658"/>
    </source>
</evidence>
<organism evidence="11 12">
    <name type="scientific">Maudiozyma humilis</name>
    <name type="common">Sour dough yeast</name>
    <name type="synonym">Kazachstania humilis</name>
    <dbReference type="NCBI Taxonomy" id="51915"/>
    <lineage>
        <taxon>Eukaryota</taxon>
        <taxon>Fungi</taxon>
        <taxon>Dikarya</taxon>
        <taxon>Ascomycota</taxon>
        <taxon>Saccharomycotina</taxon>
        <taxon>Saccharomycetes</taxon>
        <taxon>Saccharomycetales</taxon>
        <taxon>Saccharomycetaceae</taxon>
        <taxon>Maudiozyma</taxon>
    </lineage>
</organism>
<dbReference type="CDD" id="cd11883">
    <property type="entry name" value="SH3_Sdc25"/>
    <property type="match status" value="1"/>
</dbReference>
<keyword evidence="1 6" id="KW-0728">SH3 domain</keyword>
<comment type="caution">
    <text evidence="11">The sequence shown here is derived from an EMBL/GenBank/DDBJ whole genome shotgun (WGS) entry which is preliminary data.</text>
</comment>
<keyword evidence="3 5" id="KW-0344">Guanine-nucleotide releasing factor</keyword>
<feature type="compositionally biased region" description="Low complexity" evidence="7">
    <location>
        <begin position="1394"/>
        <end position="1408"/>
    </location>
</feature>
<dbReference type="PROSITE" id="PS50002">
    <property type="entry name" value="SH3"/>
    <property type="match status" value="1"/>
</dbReference>
<evidence type="ECO:0000256" key="4">
    <source>
        <dbReference type="ARBA" id="ARBA00023306"/>
    </source>
</evidence>
<dbReference type="Gene3D" id="2.30.30.40">
    <property type="entry name" value="SH3 Domains"/>
    <property type="match status" value="1"/>
</dbReference>
<reference evidence="11 12" key="1">
    <citation type="journal article" date="2023" name="Elife">
        <title>Identification of key yeast species and microbe-microbe interactions impacting larval growth of Drosophila in the wild.</title>
        <authorList>
            <person name="Mure A."/>
            <person name="Sugiura Y."/>
            <person name="Maeda R."/>
            <person name="Honda K."/>
            <person name="Sakurai N."/>
            <person name="Takahashi Y."/>
            <person name="Watada M."/>
            <person name="Katoh T."/>
            <person name="Gotoh A."/>
            <person name="Gotoh Y."/>
            <person name="Taniguchi I."/>
            <person name="Nakamura K."/>
            <person name="Hayashi T."/>
            <person name="Katayama T."/>
            <person name="Uemura T."/>
            <person name="Hattori Y."/>
        </authorList>
    </citation>
    <scope>NUCLEOTIDE SEQUENCE [LARGE SCALE GENOMIC DNA]</scope>
    <source>
        <strain evidence="11 12">KH-74</strain>
    </source>
</reference>